<feature type="transmembrane region" description="Helical" evidence="1">
    <location>
        <begin position="36"/>
        <end position="54"/>
    </location>
</feature>
<evidence type="ECO:0000313" key="4">
    <source>
        <dbReference type="Proteomes" id="UP000290475"/>
    </source>
</evidence>
<protein>
    <submittedName>
        <fullName evidence="2">Uncharacterized protein</fullName>
    </submittedName>
</protein>
<evidence type="ECO:0000313" key="3">
    <source>
        <dbReference type="EMBL" id="UYN56604.1"/>
    </source>
</evidence>
<keyword evidence="5" id="KW-1185">Reference proteome</keyword>
<dbReference type="EMBL" id="MSSM01000008">
    <property type="protein sequence ID" value="RXT27207.1"/>
    <property type="molecule type" value="Genomic_DNA"/>
</dbReference>
<evidence type="ECO:0000256" key="1">
    <source>
        <dbReference type="SAM" id="Phobius"/>
    </source>
</evidence>
<keyword evidence="1" id="KW-0812">Transmembrane</keyword>
<dbReference type="EMBL" id="CP107523">
    <property type="protein sequence ID" value="UYN56604.1"/>
    <property type="molecule type" value="Genomic_DNA"/>
</dbReference>
<evidence type="ECO:0000313" key="2">
    <source>
        <dbReference type="EMBL" id="RXT27207.1"/>
    </source>
</evidence>
<name>A0A4Q1U7U6_9LACO</name>
<dbReference type="Proteomes" id="UP001164790">
    <property type="component" value="Chromosome"/>
</dbReference>
<sequence length="208" mass="23831">MKNKLYFKKSTVVFLILLSILLISANFVMIQTALAFFWIAITILLLLLITFLDGRKLPSIRWLLKTLRIGAVLCLFMVSLSVHETGFSTGGEVSALQMSYSHSTSITIGRGKFMLTEADNMAGHTKTYFFNLYERRPFFFHCVNPTFCFVQSTNKTPKRSPLWVFKNVVLTNHHVVFGPDTEYINDSPDVKTFSSKQIDFQKIVGEWH</sequence>
<dbReference type="RefSeq" id="WP_129301352.1">
    <property type="nucleotide sequence ID" value="NZ_CP074378.1"/>
</dbReference>
<organism evidence="2 4">
    <name type="scientific">Lacticaseibacillus chiayiensis</name>
    <dbReference type="NCBI Taxonomy" id="2100821"/>
    <lineage>
        <taxon>Bacteria</taxon>
        <taxon>Bacillati</taxon>
        <taxon>Bacillota</taxon>
        <taxon>Bacilli</taxon>
        <taxon>Lactobacillales</taxon>
        <taxon>Lactobacillaceae</taxon>
        <taxon>Lacticaseibacillus</taxon>
    </lineage>
</organism>
<reference evidence="3" key="2">
    <citation type="submission" date="2022-10" db="EMBL/GenBank/DDBJ databases">
        <title>Comparative genomic analysis and in-vitro probiotic properties of the potential probiotic L. chiayiensis AACE 3.</title>
        <authorList>
            <person name="Kang X."/>
        </authorList>
    </citation>
    <scope>NUCLEOTIDE SEQUENCE</scope>
    <source>
        <strain evidence="3">AACE 3</strain>
    </source>
</reference>
<proteinExistence type="predicted"/>
<keyword evidence="1" id="KW-1133">Transmembrane helix</keyword>
<gene>
    <name evidence="2" type="ORF">BVJ53_04485</name>
    <name evidence="3" type="ORF">OFW50_00400</name>
</gene>
<feature type="transmembrane region" description="Helical" evidence="1">
    <location>
        <begin position="12"/>
        <end position="30"/>
    </location>
</feature>
<accession>A0A4Q1U7U6</accession>
<keyword evidence="1" id="KW-0472">Membrane</keyword>
<dbReference type="AlphaFoldDB" id="A0A4Q1U7U6"/>
<dbReference type="Proteomes" id="UP000290475">
    <property type="component" value="Unassembled WGS sequence"/>
</dbReference>
<evidence type="ECO:0000313" key="5">
    <source>
        <dbReference type="Proteomes" id="UP001164790"/>
    </source>
</evidence>
<reference evidence="2 4" key="1">
    <citation type="submission" date="2017-01" db="EMBL/GenBank/DDBJ databases">
        <title>Lactobacillus chiayiensis sp. nov., a lactic acid bacterium isolated from compost.</title>
        <authorList>
            <person name="Huang C.-H."/>
        </authorList>
    </citation>
    <scope>NUCLEOTIDE SEQUENCE [LARGE SCALE GENOMIC DNA]</scope>
    <source>
        <strain evidence="2">Chh01</strain>
        <strain evidence="4">chh01</strain>
    </source>
</reference>